<dbReference type="Gene3D" id="1.10.260.40">
    <property type="entry name" value="lambda repressor-like DNA-binding domains"/>
    <property type="match status" value="1"/>
</dbReference>
<keyword evidence="1" id="KW-0805">Transcription regulation</keyword>
<dbReference type="CDD" id="cd06462">
    <property type="entry name" value="Peptidase_S24_S26"/>
    <property type="match status" value="1"/>
</dbReference>
<dbReference type="Gene3D" id="2.10.109.10">
    <property type="entry name" value="Umud Fragment, subunit A"/>
    <property type="match status" value="1"/>
</dbReference>
<sequence length="265" mass="29770">MHHLSSNLKYLRKQKGLTQAQLAERVGLKRPIIGAYEEGRSEPKLATLIHLAHFFEVNIDALISADLSDPEALSSGNIPDTIGRSLRILPIAVDRDSDQELSSLVPVKASAGYLNGYGDVDFIEQLPRFDLPFPELTGNRSYRVFQIKGDSMLPIPPGSYIICAYVQDWSDIKNDECYVMVTRSEGVVYKRVISELNKGYFRLKSDNLEYDPYEVPVHDVIEVWKAVGFTSFEIPDGVTSASDTHHLSGALRQIQMDLNEIKQKI</sequence>
<dbReference type="AlphaFoldDB" id="A0A6L3ZJA4"/>
<name>A0A6L3ZJA4_9FLAO</name>
<dbReference type="Pfam" id="PF00717">
    <property type="entry name" value="Peptidase_S24"/>
    <property type="match status" value="1"/>
</dbReference>
<reference evidence="5 6" key="1">
    <citation type="submission" date="2019-10" db="EMBL/GenBank/DDBJ databases">
        <title>Genome sequence of Phaeocystidibacter marisrubri JCM30614 (type strain).</title>
        <authorList>
            <person name="Bowman J.P."/>
        </authorList>
    </citation>
    <scope>NUCLEOTIDE SEQUENCE [LARGE SCALE GENOMIC DNA]</scope>
    <source>
        <strain evidence="5 6">JCM 30614</strain>
    </source>
</reference>
<feature type="domain" description="HTH cro/C1-type" evidence="4">
    <location>
        <begin position="8"/>
        <end position="62"/>
    </location>
</feature>
<evidence type="ECO:0000259" key="4">
    <source>
        <dbReference type="PROSITE" id="PS50943"/>
    </source>
</evidence>
<evidence type="ECO:0000256" key="1">
    <source>
        <dbReference type="ARBA" id="ARBA00023015"/>
    </source>
</evidence>
<dbReference type="InterPro" id="IPR036286">
    <property type="entry name" value="LexA/Signal_pep-like_sf"/>
</dbReference>
<evidence type="ECO:0000256" key="3">
    <source>
        <dbReference type="ARBA" id="ARBA00023163"/>
    </source>
</evidence>
<keyword evidence="2" id="KW-0238">DNA-binding</keyword>
<dbReference type="InterPro" id="IPR015927">
    <property type="entry name" value="Peptidase_S24_S26A/B/C"/>
</dbReference>
<accession>A0A6L3ZJA4</accession>
<dbReference type="PROSITE" id="PS50943">
    <property type="entry name" value="HTH_CROC1"/>
    <property type="match status" value="1"/>
</dbReference>
<dbReference type="GO" id="GO:0003677">
    <property type="term" value="F:DNA binding"/>
    <property type="evidence" value="ECO:0007669"/>
    <property type="project" value="UniProtKB-KW"/>
</dbReference>
<dbReference type="PANTHER" id="PTHR40661:SF3">
    <property type="entry name" value="FELS-1 PROPHAGE TRANSCRIPTIONAL REGULATOR"/>
    <property type="match status" value="1"/>
</dbReference>
<gene>
    <name evidence="5" type="ORF">F8C82_04785</name>
</gene>
<evidence type="ECO:0000313" key="5">
    <source>
        <dbReference type="EMBL" id="KAB2817723.1"/>
    </source>
</evidence>
<dbReference type="InterPro" id="IPR001387">
    <property type="entry name" value="Cro/C1-type_HTH"/>
</dbReference>
<dbReference type="RefSeq" id="WP_151692411.1">
    <property type="nucleotide sequence ID" value="NZ_BMGX01000002.1"/>
</dbReference>
<dbReference type="SMART" id="SM00530">
    <property type="entry name" value="HTH_XRE"/>
    <property type="match status" value="1"/>
</dbReference>
<protein>
    <submittedName>
        <fullName evidence="5">Helix-turn-helix domain-containing protein</fullName>
    </submittedName>
</protein>
<dbReference type="PANTHER" id="PTHR40661">
    <property type="match status" value="1"/>
</dbReference>
<proteinExistence type="predicted"/>
<keyword evidence="3" id="KW-0804">Transcription</keyword>
<dbReference type="Pfam" id="PF01381">
    <property type="entry name" value="HTH_3"/>
    <property type="match status" value="1"/>
</dbReference>
<dbReference type="Proteomes" id="UP000484164">
    <property type="component" value="Unassembled WGS sequence"/>
</dbReference>
<organism evidence="5 6">
    <name type="scientific">Phaeocystidibacter marisrubri</name>
    <dbReference type="NCBI Taxonomy" id="1577780"/>
    <lineage>
        <taxon>Bacteria</taxon>
        <taxon>Pseudomonadati</taxon>
        <taxon>Bacteroidota</taxon>
        <taxon>Flavobacteriia</taxon>
        <taxon>Flavobacteriales</taxon>
        <taxon>Phaeocystidibacteraceae</taxon>
        <taxon>Phaeocystidibacter</taxon>
    </lineage>
</organism>
<comment type="caution">
    <text evidence="5">The sequence shown here is derived from an EMBL/GenBank/DDBJ whole genome shotgun (WGS) entry which is preliminary data.</text>
</comment>
<evidence type="ECO:0000256" key="2">
    <source>
        <dbReference type="ARBA" id="ARBA00023125"/>
    </source>
</evidence>
<dbReference type="OrthoDB" id="3831186at2"/>
<keyword evidence="6" id="KW-1185">Reference proteome</keyword>
<dbReference type="SUPFAM" id="SSF47413">
    <property type="entry name" value="lambda repressor-like DNA-binding domains"/>
    <property type="match status" value="1"/>
</dbReference>
<dbReference type="CDD" id="cd00093">
    <property type="entry name" value="HTH_XRE"/>
    <property type="match status" value="1"/>
</dbReference>
<dbReference type="EMBL" id="WBVQ01000001">
    <property type="protein sequence ID" value="KAB2817723.1"/>
    <property type="molecule type" value="Genomic_DNA"/>
</dbReference>
<dbReference type="InterPro" id="IPR010982">
    <property type="entry name" value="Lambda_DNA-bd_dom_sf"/>
</dbReference>
<evidence type="ECO:0000313" key="6">
    <source>
        <dbReference type="Proteomes" id="UP000484164"/>
    </source>
</evidence>
<dbReference type="SUPFAM" id="SSF51306">
    <property type="entry name" value="LexA/Signal peptidase"/>
    <property type="match status" value="1"/>
</dbReference>